<protein>
    <submittedName>
        <fullName evidence="2">YybH family protein</fullName>
    </submittedName>
</protein>
<dbReference type="EMBL" id="JBHTMB010000327">
    <property type="protein sequence ID" value="MFD1238017.1"/>
    <property type="molecule type" value="Genomic_DNA"/>
</dbReference>
<feature type="domain" description="SnoaL-like" evidence="1">
    <location>
        <begin position="16"/>
        <end position="128"/>
    </location>
</feature>
<dbReference type="InterPro" id="IPR032710">
    <property type="entry name" value="NTF2-like_dom_sf"/>
</dbReference>
<gene>
    <name evidence="2" type="ORF">ACFQ34_32440</name>
</gene>
<keyword evidence="3" id="KW-1185">Reference proteome</keyword>
<dbReference type="Pfam" id="PF13474">
    <property type="entry name" value="SnoaL_3"/>
    <property type="match status" value="1"/>
</dbReference>
<dbReference type="Proteomes" id="UP001597182">
    <property type="component" value="Unassembled WGS sequence"/>
</dbReference>
<organism evidence="2 3">
    <name type="scientific">Pseudonocardia benzenivorans</name>
    <dbReference type="NCBI Taxonomy" id="228005"/>
    <lineage>
        <taxon>Bacteria</taxon>
        <taxon>Bacillati</taxon>
        <taxon>Actinomycetota</taxon>
        <taxon>Actinomycetes</taxon>
        <taxon>Pseudonocardiales</taxon>
        <taxon>Pseudonocardiaceae</taxon>
        <taxon>Pseudonocardia</taxon>
    </lineage>
</organism>
<evidence type="ECO:0000313" key="2">
    <source>
        <dbReference type="EMBL" id="MFD1238017.1"/>
    </source>
</evidence>
<dbReference type="RefSeq" id="WP_013675879.1">
    <property type="nucleotide sequence ID" value="NZ_BAABKS010000063.1"/>
</dbReference>
<sequence length="154" mass="16474">MELDEDFRAALERVRRAVNDFVNGDPEPYKACWHHQDRVSIFGGLGAYEAGWDEVGPRLEWVAAGFVTGYVEEEVLSAGCSGDLGFTVCLERGRQQVAGRDTDAPVVLRVTQVYERVDGVWGLVHRHADPLTDKGGATAILAGGGHAAGPGPAG</sequence>
<evidence type="ECO:0000313" key="3">
    <source>
        <dbReference type="Proteomes" id="UP001597182"/>
    </source>
</evidence>
<dbReference type="InterPro" id="IPR037401">
    <property type="entry name" value="SnoaL-like"/>
</dbReference>
<name>A0ABW3VRZ5_9PSEU</name>
<comment type="caution">
    <text evidence="2">The sequence shown here is derived from an EMBL/GenBank/DDBJ whole genome shotgun (WGS) entry which is preliminary data.</text>
</comment>
<dbReference type="SUPFAM" id="SSF54427">
    <property type="entry name" value="NTF2-like"/>
    <property type="match status" value="1"/>
</dbReference>
<proteinExistence type="predicted"/>
<accession>A0ABW3VRZ5</accession>
<dbReference type="Gene3D" id="3.10.450.50">
    <property type="match status" value="1"/>
</dbReference>
<evidence type="ECO:0000259" key="1">
    <source>
        <dbReference type="Pfam" id="PF13474"/>
    </source>
</evidence>
<reference evidence="3" key="1">
    <citation type="journal article" date="2019" name="Int. J. Syst. Evol. Microbiol.">
        <title>The Global Catalogue of Microorganisms (GCM) 10K type strain sequencing project: providing services to taxonomists for standard genome sequencing and annotation.</title>
        <authorList>
            <consortium name="The Broad Institute Genomics Platform"/>
            <consortium name="The Broad Institute Genome Sequencing Center for Infectious Disease"/>
            <person name="Wu L."/>
            <person name="Ma J."/>
        </authorList>
    </citation>
    <scope>NUCLEOTIDE SEQUENCE [LARGE SCALE GENOMIC DNA]</scope>
    <source>
        <strain evidence="3">CCUG 49018</strain>
    </source>
</reference>